<evidence type="ECO:0000259" key="6">
    <source>
        <dbReference type="PROSITE" id="PS50110"/>
    </source>
</evidence>
<evidence type="ECO:0000259" key="8">
    <source>
        <dbReference type="PROSITE" id="PS50113"/>
    </source>
</evidence>
<feature type="domain" description="PAC" evidence="8">
    <location>
        <begin position="74"/>
        <end position="127"/>
    </location>
</feature>
<dbReference type="SMART" id="SM00091">
    <property type="entry name" value="PAS"/>
    <property type="match status" value="1"/>
</dbReference>
<dbReference type="Pfam" id="PF00072">
    <property type="entry name" value="Response_reg"/>
    <property type="match status" value="1"/>
</dbReference>
<feature type="domain" description="PAS" evidence="7">
    <location>
        <begin position="124"/>
        <end position="170"/>
    </location>
</feature>
<dbReference type="NCBIfam" id="TIGR00229">
    <property type="entry name" value="sensory_box"/>
    <property type="match status" value="1"/>
</dbReference>
<dbReference type="EC" id="2.7.13.3" evidence="2"/>
<dbReference type="PANTHER" id="PTHR43065:SF42">
    <property type="entry name" value="TWO-COMPONENT SENSOR PPRA"/>
    <property type="match status" value="1"/>
</dbReference>
<dbReference type="SUPFAM" id="SSF55785">
    <property type="entry name" value="PYP-like sensor domain (PAS domain)"/>
    <property type="match status" value="2"/>
</dbReference>
<dbReference type="PROSITE" id="PS50112">
    <property type="entry name" value="PAS"/>
    <property type="match status" value="1"/>
</dbReference>
<dbReference type="GO" id="GO:0000155">
    <property type="term" value="F:phosphorelay sensor kinase activity"/>
    <property type="evidence" value="ECO:0007669"/>
    <property type="project" value="InterPro"/>
</dbReference>
<feature type="domain" description="Response regulatory" evidence="6">
    <location>
        <begin position="505"/>
        <end position="621"/>
    </location>
</feature>
<feature type="modified residue" description="4-aspartylphosphate" evidence="4">
    <location>
        <position position="556"/>
    </location>
</feature>
<dbReference type="SMART" id="SM00086">
    <property type="entry name" value="PAC"/>
    <property type="match status" value="2"/>
</dbReference>
<dbReference type="InterPro" id="IPR003594">
    <property type="entry name" value="HATPase_dom"/>
</dbReference>
<keyword evidence="10" id="KW-1185">Reference proteome</keyword>
<dbReference type="InterPro" id="IPR036097">
    <property type="entry name" value="HisK_dim/P_sf"/>
</dbReference>
<dbReference type="CDD" id="cd00130">
    <property type="entry name" value="PAS"/>
    <property type="match status" value="2"/>
</dbReference>
<dbReference type="SUPFAM" id="SSF55874">
    <property type="entry name" value="ATPase domain of HSP90 chaperone/DNA topoisomerase II/histidine kinase"/>
    <property type="match status" value="1"/>
</dbReference>
<keyword evidence="9" id="KW-0418">Kinase</keyword>
<dbReference type="InterPro" id="IPR011006">
    <property type="entry name" value="CheY-like_superfamily"/>
</dbReference>
<evidence type="ECO:0000259" key="7">
    <source>
        <dbReference type="PROSITE" id="PS50112"/>
    </source>
</evidence>
<dbReference type="InterPro" id="IPR036890">
    <property type="entry name" value="HATPase_C_sf"/>
</dbReference>
<evidence type="ECO:0000256" key="4">
    <source>
        <dbReference type="PROSITE-ProRule" id="PRU00169"/>
    </source>
</evidence>
<dbReference type="Proteomes" id="UP000001208">
    <property type="component" value="Chromosome"/>
</dbReference>
<dbReference type="PANTHER" id="PTHR43065">
    <property type="entry name" value="SENSOR HISTIDINE KINASE"/>
    <property type="match status" value="1"/>
</dbReference>
<dbReference type="PROSITE" id="PS50113">
    <property type="entry name" value="PAC"/>
    <property type="match status" value="2"/>
</dbReference>
<dbReference type="eggNOG" id="COG2202">
    <property type="taxonomic scope" value="Bacteria"/>
</dbReference>
<evidence type="ECO:0000313" key="9">
    <source>
        <dbReference type="EMBL" id="ACF12961.1"/>
    </source>
</evidence>
<dbReference type="InterPro" id="IPR001789">
    <property type="entry name" value="Sig_transdc_resp-reg_receiver"/>
</dbReference>
<dbReference type="KEGG" id="cts:Ctha_0490"/>
<dbReference type="Pfam" id="PF00512">
    <property type="entry name" value="HisKA"/>
    <property type="match status" value="1"/>
</dbReference>
<dbReference type="SUPFAM" id="SSF52172">
    <property type="entry name" value="CheY-like"/>
    <property type="match status" value="1"/>
</dbReference>
<keyword evidence="3 4" id="KW-0597">Phosphoprotein</keyword>
<accession>B3QUQ5</accession>
<name>B3QUQ5_CHLT3</name>
<dbReference type="SUPFAM" id="SSF47384">
    <property type="entry name" value="Homodimeric domain of signal transducing histidine kinase"/>
    <property type="match status" value="1"/>
</dbReference>
<dbReference type="AlphaFoldDB" id="B3QUQ5"/>
<dbReference type="PRINTS" id="PR00344">
    <property type="entry name" value="BCTRLSENSOR"/>
</dbReference>
<dbReference type="InterPro" id="IPR000014">
    <property type="entry name" value="PAS"/>
</dbReference>
<dbReference type="Gene3D" id="3.30.565.10">
    <property type="entry name" value="Histidine kinase-like ATPase, C-terminal domain"/>
    <property type="match status" value="1"/>
</dbReference>
<dbReference type="Pfam" id="PF13426">
    <property type="entry name" value="PAS_9"/>
    <property type="match status" value="1"/>
</dbReference>
<dbReference type="SMART" id="SM00387">
    <property type="entry name" value="HATPase_c"/>
    <property type="match status" value="1"/>
</dbReference>
<dbReference type="SMART" id="SM00388">
    <property type="entry name" value="HisKA"/>
    <property type="match status" value="1"/>
</dbReference>
<evidence type="ECO:0000313" key="10">
    <source>
        <dbReference type="Proteomes" id="UP000001208"/>
    </source>
</evidence>
<dbReference type="InterPro" id="IPR013655">
    <property type="entry name" value="PAS_fold_3"/>
</dbReference>
<evidence type="ECO:0000256" key="3">
    <source>
        <dbReference type="ARBA" id="ARBA00022553"/>
    </source>
</evidence>
<dbReference type="InterPro" id="IPR004358">
    <property type="entry name" value="Sig_transdc_His_kin-like_C"/>
</dbReference>
<comment type="catalytic activity">
    <reaction evidence="1">
        <text>ATP + protein L-histidine = ADP + protein N-phospho-L-histidine.</text>
        <dbReference type="EC" id="2.7.13.3"/>
    </reaction>
</comment>
<dbReference type="InterPro" id="IPR000700">
    <property type="entry name" value="PAS-assoc_C"/>
</dbReference>
<evidence type="ECO:0000256" key="2">
    <source>
        <dbReference type="ARBA" id="ARBA00012438"/>
    </source>
</evidence>
<dbReference type="OrthoDB" id="9783713at2"/>
<dbReference type="InterPro" id="IPR001610">
    <property type="entry name" value="PAC"/>
</dbReference>
<dbReference type="Pfam" id="PF02518">
    <property type="entry name" value="HATPase_c"/>
    <property type="match status" value="1"/>
</dbReference>
<dbReference type="RefSeq" id="WP_012499045.1">
    <property type="nucleotide sequence ID" value="NC_011026.1"/>
</dbReference>
<sequence>MVTDTAPSYLYVYDLEQRRTSWMNKAYVYIFKNIVNNISNITYRDVIRSVHPDDLHVFYDALQQIRSNLHQQPLRVEYRVKDKSGNYRWVEEWMAAFERTSGGELKRIIGAGHEITERKINELQIRKLSKIVEQSPLSVVITDIDGNIEYVNQAFMKVTGYEFEEVKGQNPRVLKTEYTSQEEYKKLWDTISAKKQWNGEFYNKKKNGEYFWENASICPLLDENGKITHFIGIKEDITEKKRMEEERLQSQKMEAVGKLAGGIAHDLNNILTVIIANSDLVLSEVEDGSEAYESVTQIETAAERAAHLVRQLLAFSRKQILRKKVLDLNKLISDFEKMLRRIIGEDIILSTTYSPNLQRVKADPAQIEQVVMNLVINARDAMPMGGHLSIETQNIFIDKEQAKKYKIDVGYYALIVVSDTGSGMSEEIQKKIFEPFFTTKPIYEGAGLGLSMVFGVISQSGGTIRVKSAVNEGATFKVYLPAIQAPIEPEVKPKVIEKFSHGKETILIVEDEELIRNTISSNLKRQGYKTLTASDGEEALAFSQAYGDPIHILVTDVVMPNMSGKQLADNFLEAHPETEIIYMSGYADKQVMKHGIFDKDVLFIQKPFTFHELAKLMAKALKKEIQT</sequence>
<evidence type="ECO:0000256" key="1">
    <source>
        <dbReference type="ARBA" id="ARBA00000085"/>
    </source>
</evidence>
<dbReference type="PROSITE" id="PS50110">
    <property type="entry name" value="RESPONSE_REGULATORY"/>
    <property type="match status" value="1"/>
</dbReference>
<reference evidence="9 10" key="1">
    <citation type="submission" date="2008-06" db="EMBL/GenBank/DDBJ databases">
        <title>Complete sequence of Chloroherpeton thalassium ATCC 35110.</title>
        <authorList>
            <consortium name="US DOE Joint Genome Institute"/>
            <person name="Lucas S."/>
            <person name="Copeland A."/>
            <person name="Lapidus A."/>
            <person name="Glavina del Rio T."/>
            <person name="Dalin E."/>
            <person name="Tice H."/>
            <person name="Bruce D."/>
            <person name="Goodwin L."/>
            <person name="Pitluck S."/>
            <person name="Schmutz J."/>
            <person name="Larimer F."/>
            <person name="Land M."/>
            <person name="Hauser L."/>
            <person name="Kyrpides N."/>
            <person name="Mikhailova N."/>
            <person name="Liu Z."/>
            <person name="Li T."/>
            <person name="Zhao F."/>
            <person name="Overmann J."/>
            <person name="Bryant D.A."/>
            <person name="Richardson P."/>
        </authorList>
    </citation>
    <scope>NUCLEOTIDE SEQUENCE [LARGE SCALE GENOMIC DNA]</scope>
    <source>
        <strain evidence="10">ATCC 35110 / GB-78</strain>
    </source>
</reference>
<dbReference type="SMART" id="SM00448">
    <property type="entry name" value="REC"/>
    <property type="match status" value="1"/>
</dbReference>
<dbReference type="STRING" id="517418.Ctha_0490"/>
<dbReference type="Gene3D" id="1.10.287.130">
    <property type="match status" value="1"/>
</dbReference>
<dbReference type="Gene3D" id="3.30.450.20">
    <property type="entry name" value="PAS domain"/>
    <property type="match status" value="2"/>
</dbReference>
<keyword evidence="9" id="KW-0808">Transferase</keyword>
<dbReference type="InterPro" id="IPR035965">
    <property type="entry name" value="PAS-like_dom_sf"/>
</dbReference>
<dbReference type="HOGENOM" id="CLU_000445_114_51_10"/>
<dbReference type="eggNOG" id="COG4191">
    <property type="taxonomic scope" value="Bacteria"/>
</dbReference>
<dbReference type="InterPro" id="IPR003661">
    <property type="entry name" value="HisK_dim/P_dom"/>
</dbReference>
<protein>
    <recommendedName>
        <fullName evidence="2">histidine kinase</fullName>
        <ecNumber evidence="2">2.7.13.3</ecNumber>
    </recommendedName>
</protein>
<dbReference type="CDD" id="cd00082">
    <property type="entry name" value="HisKA"/>
    <property type="match status" value="1"/>
</dbReference>
<feature type="domain" description="Histidine kinase" evidence="5">
    <location>
        <begin position="262"/>
        <end position="484"/>
    </location>
</feature>
<dbReference type="eggNOG" id="COG0784">
    <property type="taxonomic scope" value="Bacteria"/>
</dbReference>
<organism evidence="9 10">
    <name type="scientific">Chloroherpeton thalassium (strain ATCC 35110 / GB-78)</name>
    <dbReference type="NCBI Taxonomy" id="517418"/>
    <lineage>
        <taxon>Bacteria</taxon>
        <taxon>Pseudomonadati</taxon>
        <taxon>Chlorobiota</taxon>
        <taxon>Chlorobiia</taxon>
        <taxon>Chlorobiales</taxon>
        <taxon>Chloroherpetonaceae</taxon>
        <taxon>Chloroherpeton</taxon>
    </lineage>
</organism>
<feature type="domain" description="PAC" evidence="8">
    <location>
        <begin position="197"/>
        <end position="249"/>
    </location>
</feature>
<dbReference type="Gene3D" id="3.40.50.2300">
    <property type="match status" value="1"/>
</dbReference>
<evidence type="ECO:0000259" key="5">
    <source>
        <dbReference type="PROSITE" id="PS50109"/>
    </source>
</evidence>
<dbReference type="Pfam" id="PF08447">
    <property type="entry name" value="PAS_3"/>
    <property type="match status" value="1"/>
</dbReference>
<dbReference type="EMBL" id="CP001100">
    <property type="protein sequence ID" value="ACF12961.1"/>
    <property type="molecule type" value="Genomic_DNA"/>
</dbReference>
<dbReference type="PROSITE" id="PS50109">
    <property type="entry name" value="HIS_KIN"/>
    <property type="match status" value="1"/>
</dbReference>
<dbReference type="InterPro" id="IPR005467">
    <property type="entry name" value="His_kinase_dom"/>
</dbReference>
<proteinExistence type="predicted"/>
<gene>
    <name evidence="9" type="ordered locus">Ctha_0490</name>
</gene>